<dbReference type="InterPro" id="IPR027470">
    <property type="entry name" value="Cation_efflux_CTD"/>
</dbReference>
<evidence type="ECO:0000256" key="6">
    <source>
        <dbReference type="ARBA" id="ARBA00022906"/>
    </source>
</evidence>
<feature type="transmembrane region" description="Helical" evidence="9">
    <location>
        <begin position="85"/>
        <end position="106"/>
    </location>
</feature>
<dbReference type="EMBL" id="JBHRTS010000004">
    <property type="protein sequence ID" value="MFC3194286.1"/>
    <property type="molecule type" value="Genomic_DNA"/>
</dbReference>
<evidence type="ECO:0000256" key="8">
    <source>
        <dbReference type="ARBA" id="ARBA00023136"/>
    </source>
</evidence>
<dbReference type="SUPFAM" id="SSF161111">
    <property type="entry name" value="Cation efflux protein transmembrane domain-like"/>
    <property type="match status" value="1"/>
</dbReference>
<evidence type="ECO:0000256" key="9">
    <source>
        <dbReference type="SAM" id="Phobius"/>
    </source>
</evidence>
<comment type="similarity">
    <text evidence="2">Belongs to the cation diffusion facilitator (CDF) transporter (TC 2.A.4) family. FieF subfamily.</text>
</comment>
<proteinExistence type="inferred from homology"/>
<comment type="subcellular location">
    <subcellularLocation>
        <location evidence="1">Membrane</location>
        <topology evidence="1">Multi-pass membrane protein</topology>
    </subcellularLocation>
</comment>
<evidence type="ECO:0000256" key="2">
    <source>
        <dbReference type="ARBA" id="ARBA00010212"/>
    </source>
</evidence>
<feature type="transmembrane region" description="Helical" evidence="9">
    <location>
        <begin position="21"/>
        <end position="41"/>
    </location>
</feature>
<dbReference type="InterPro" id="IPR058533">
    <property type="entry name" value="Cation_efflux_TM"/>
</dbReference>
<feature type="domain" description="Cation efflux protein transmembrane" evidence="10">
    <location>
        <begin position="19"/>
        <end position="208"/>
    </location>
</feature>
<dbReference type="Pfam" id="PF01545">
    <property type="entry name" value="Cation_efflux"/>
    <property type="match status" value="1"/>
</dbReference>
<gene>
    <name evidence="12" type="ORF">ACFODZ_08550</name>
</gene>
<dbReference type="SUPFAM" id="SSF160240">
    <property type="entry name" value="Cation efflux protein cytoplasmic domain-like"/>
    <property type="match status" value="1"/>
</dbReference>
<dbReference type="RefSeq" id="WP_077411280.1">
    <property type="nucleotide sequence ID" value="NZ_JBHRTS010000004.1"/>
</dbReference>
<dbReference type="InterPro" id="IPR002524">
    <property type="entry name" value="Cation_efflux"/>
</dbReference>
<keyword evidence="8 9" id="KW-0472">Membrane</keyword>
<accession>A0ABV7JDY5</accession>
<feature type="transmembrane region" description="Helical" evidence="9">
    <location>
        <begin position="148"/>
        <end position="170"/>
    </location>
</feature>
<evidence type="ECO:0000313" key="12">
    <source>
        <dbReference type="EMBL" id="MFC3194286.1"/>
    </source>
</evidence>
<keyword evidence="7 9" id="KW-1133">Transmembrane helix</keyword>
<evidence type="ECO:0000259" key="11">
    <source>
        <dbReference type="Pfam" id="PF16916"/>
    </source>
</evidence>
<keyword evidence="13" id="KW-1185">Reference proteome</keyword>
<evidence type="ECO:0000313" key="13">
    <source>
        <dbReference type="Proteomes" id="UP001595533"/>
    </source>
</evidence>
<evidence type="ECO:0000256" key="1">
    <source>
        <dbReference type="ARBA" id="ARBA00004141"/>
    </source>
</evidence>
<evidence type="ECO:0000256" key="3">
    <source>
        <dbReference type="ARBA" id="ARBA00022448"/>
    </source>
</evidence>
<keyword evidence="4" id="KW-0408">Iron</keyword>
<dbReference type="Gene3D" id="1.20.1510.10">
    <property type="entry name" value="Cation efflux protein transmembrane domain"/>
    <property type="match status" value="1"/>
</dbReference>
<feature type="transmembrane region" description="Helical" evidence="9">
    <location>
        <begin position="118"/>
        <end position="136"/>
    </location>
</feature>
<feature type="domain" description="Cation efflux protein cytoplasmic" evidence="11">
    <location>
        <begin position="219"/>
        <end position="287"/>
    </location>
</feature>
<dbReference type="NCBIfam" id="TIGR01297">
    <property type="entry name" value="CDF"/>
    <property type="match status" value="1"/>
</dbReference>
<comment type="caution">
    <text evidence="12">The sequence shown here is derived from an EMBL/GenBank/DDBJ whole genome shotgun (WGS) entry which is preliminary data.</text>
</comment>
<organism evidence="12 13">
    <name type="scientific">Marinicella sediminis</name>
    <dbReference type="NCBI Taxonomy" id="1792834"/>
    <lineage>
        <taxon>Bacteria</taxon>
        <taxon>Pseudomonadati</taxon>
        <taxon>Pseudomonadota</taxon>
        <taxon>Gammaproteobacteria</taxon>
        <taxon>Lysobacterales</taxon>
        <taxon>Marinicellaceae</taxon>
        <taxon>Marinicella</taxon>
    </lineage>
</organism>
<name>A0ABV7JDY5_9GAMM</name>
<dbReference type="Proteomes" id="UP001595533">
    <property type="component" value="Unassembled WGS sequence"/>
</dbReference>
<keyword evidence="6" id="KW-0862">Zinc</keyword>
<keyword evidence="6" id="KW-0864">Zinc transport</keyword>
<evidence type="ECO:0000259" key="10">
    <source>
        <dbReference type="Pfam" id="PF01545"/>
    </source>
</evidence>
<dbReference type="PANTHER" id="PTHR43840:SF15">
    <property type="entry name" value="MITOCHONDRIAL METAL TRANSPORTER 1-RELATED"/>
    <property type="match status" value="1"/>
</dbReference>
<sequence length="290" mass="31862">MKPTEQKSKDRKVQQIILIEGLYNIIVLLIKLVVGLATNSLAIIGDAIHSLTDVLNNVVIWLVMRVAGKPADKDHPYGHRKFETMAVFGLASLLVVLAVQLILHAFQSEPEPIVSEPWGLGLMVLVLLLNLMISLWERHWGKKLGSDILLADAQHTLVDAITTVLVIVSWQLSALGYVWLDQLCAIGVAGLVLYFAYGLFHQVVPILVDGFAIDPDVLNKAVAQVAGVRQVRQVRSRWIGDNKAVDLIIAVDDDLSVIESHDIAHAVEDMLVDRFSVADASIHVEPCSVD</sequence>
<evidence type="ECO:0000256" key="4">
    <source>
        <dbReference type="ARBA" id="ARBA00022496"/>
    </source>
</evidence>
<dbReference type="InterPro" id="IPR036837">
    <property type="entry name" value="Cation_efflux_CTD_sf"/>
</dbReference>
<dbReference type="PANTHER" id="PTHR43840">
    <property type="entry name" value="MITOCHONDRIAL METAL TRANSPORTER 1-RELATED"/>
    <property type="match status" value="1"/>
</dbReference>
<dbReference type="InterPro" id="IPR027469">
    <property type="entry name" value="Cation_efflux_TMD_sf"/>
</dbReference>
<dbReference type="InterPro" id="IPR050291">
    <property type="entry name" value="CDF_Transporter"/>
</dbReference>
<protein>
    <submittedName>
        <fullName evidence="12">Cation diffusion facilitator family transporter</fullName>
    </submittedName>
</protein>
<evidence type="ECO:0000256" key="7">
    <source>
        <dbReference type="ARBA" id="ARBA00022989"/>
    </source>
</evidence>
<keyword evidence="5 9" id="KW-0812">Transmembrane</keyword>
<reference evidence="13" key="1">
    <citation type="journal article" date="2019" name="Int. J. Syst. Evol. Microbiol.">
        <title>The Global Catalogue of Microorganisms (GCM) 10K type strain sequencing project: providing services to taxonomists for standard genome sequencing and annotation.</title>
        <authorList>
            <consortium name="The Broad Institute Genomics Platform"/>
            <consortium name="The Broad Institute Genome Sequencing Center for Infectious Disease"/>
            <person name="Wu L."/>
            <person name="Ma J."/>
        </authorList>
    </citation>
    <scope>NUCLEOTIDE SEQUENCE [LARGE SCALE GENOMIC DNA]</scope>
    <source>
        <strain evidence="13">KCTC 42953</strain>
    </source>
</reference>
<keyword evidence="4" id="KW-0410">Iron transport</keyword>
<dbReference type="Pfam" id="PF16916">
    <property type="entry name" value="ZT_dimer"/>
    <property type="match status" value="1"/>
</dbReference>
<keyword evidence="3" id="KW-0813">Transport</keyword>
<keyword evidence="6" id="KW-0406">Ion transport</keyword>
<evidence type="ECO:0000256" key="5">
    <source>
        <dbReference type="ARBA" id="ARBA00022692"/>
    </source>
</evidence>
<feature type="transmembrane region" description="Helical" evidence="9">
    <location>
        <begin position="176"/>
        <end position="197"/>
    </location>
</feature>
<dbReference type="Gene3D" id="3.30.70.1350">
    <property type="entry name" value="Cation efflux protein, cytoplasmic domain"/>
    <property type="match status" value="1"/>
</dbReference>